<dbReference type="Proteomes" id="UP001054837">
    <property type="component" value="Unassembled WGS sequence"/>
</dbReference>
<evidence type="ECO:0000313" key="2">
    <source>
        <dbReference type="Proteomes" id="UP001054837"/>
    </source>
</evidence>
<comment type="caution">
    <text evidence="1">The sequence shown here is derived from an EMBL/GenBank/DDBJ whole genome shotgun (WGS) entry which is preliminary data.</text>
</comment>
<dbReference type="AlphaFoldDB" id="A0AAV4SUD7"/>
<name>A0AAV4SUD7_9ARAC</name>
<accession>A0AAV4SUD7</accession>
<reference evidence="1 2" key="1">
    <citation type="submission" date="2021-06" db="EMBL/GenBank/DDBJ databases">
        <title>Caerostris darwini draft genome.</title>
        <authorList>
            <person name="Kono N."/>
            <person name="Arakawa K."/>
        </authorList>
    </citation>
    <scope>NUCLEOTIDE SEQUENCE [LARGE SCALE GENOMIC DNA]</scope>
</reference>
<dbReference type="EMBL" id="BPLQ01008148">
    <property type="protein sequence ID" value="GIY35208.1"/>
    <property type="molecule type" value="Genomic_DNA"/>
</dbReference>
<protein>
    <submittedName>
        <fullName evidence="1">Uncharacterized protein</fullName>
    </submittedName>
</protein>
<proteinExistence type="predicted"/>
<organism evidence="1 2">
    <name type="scientific">Caerostris darwini</name>
    <dbReference type="NCBI Taxonomy" id="1538125"/>
    <lineage>
        <taxon>Eukaryota</taxon>
        <taxon>Metazoa</taxon>
        <taxon>Ecdysozoa</taxon>
        <taxon>Arthropoda</taxon>
        <taxon>Chelicerata</taxon>
        <taxon>Arachnida</taxon>
        <taxon>Araneae</taxon>
        <taxon>Araneomorphae</taxon>
        <taxon>Entelegynae</taxon>
        <taxon>Araneoidea</taxon>
        <taxon>Araneidae</taxon>
        <taxon>Caerostris</taxon>
    </lineage>
</organism>
<keyword evidence="2" id="KW-1185">Reference proteome</keyword>
<gene>
    <name evidence="1" type="ORF">CDAR_86151</name>
</gene>
<sequence length="70" mass="8067">MRFVCHAVDERPCSKAVHSIALIFHCTTPPKLNYRMSIAPTSLTTYHNALYQRGAGYRKEFPPQVYRQPT</sequence>
<evidence type="ECO:0000313" key="1">
    <source>
        <dbReference type="EMBL" id="GIY35208.1"/>
    </source>
</evidence>